<keyword evidence="8" id="KW-1185">Reference proteome</keyword>
<dbReference type="InterPro" id="IPR051452">
    <property type="entry name" value="Diverse_Oxidoreductases"/>
</dbReference>
<dbReference type="Pfam" id="PF01799">
    <property type="entry name" value="Fer2_2"/>
    <property type="match status" value="1"/>
</dbReference>
<organism evidence="7 8">
    <name type="scientific">Roseibium album</name>
    <dbReference type="NCBI Taxonomy" id="311410"/>
    <lineage>
        <taxon>Bacteria</taxon>
        <taxon>Pseudomonadati</taxon>
        <taxon>Pseudomonadota</taxon>
        <taxon>Alphaproteobacteria</taxon>
        <taxon>Hyphomicrobiales</taxon>
        <taxon>Stappiaceae</taxon>
        <taxon>Roseibium</taxon>
    </lineage>
</organism>
<dbReference type="GO" id="GO:0047121">
    <property type="term" value="F:isoquinoline 1-oxidoreductase activity"/>
    <property type="evidence" value="ECO:0007669"/>
    <property type="project" value="UniProtKB-EC"/>
</dbReference>
<dbReference type="SUPFAM" id="SSF47741">
    <property type="entry name" value="CO dehydrogenase ISP C-domain like"/>
    <property type="match status" value="1"/>
</dbReference>
<dbReference type="FunFam" id="3.10.20.30:FF:000020">
    <property type="entry name" value="Xanthine dehydrogenase iron-sulfur subunit"/>
    <property type="match status" value="1"/>
</dbReference>
<keyword evidence="2" id="KW-0479">Metal-binding</keyword>
<dbReference type="EC" id="1.3.99.16" evidence="7"/>
<dbReference type="STRING" id="311410.LA5095_02045"/>
<keyword evidence="4" id="KW-0408">Iron</keyword>
<proteinExistence type="predicted"/>
<keyword evidence="5" id="KW-0411">Iron-sulfur</keyword>
<dbReference type="SUPFAM" id="SSF54292">
    <property type="entry name" value="2Fe-2S ferredoxin-like"/>
    <property type="match status" value="1"/>
</dbReference>
<dbReference type="InterPro" id="IPR036010">
    <property type="entry name" value="2Fe-2S_ferredoxin-like_sf"/>
</dbReference>
<dbReference type="PANTHER" id="PTHR44379:SF2">
    <property type="entry name" value="BLR6218 PROTEIN"/>
    <property type="match status" value="1"/>
</dbReference>
<reference evidence="8" key="1">
    <citation type="submission" date="2015-07" db="EMBL/GenBank/DDBJ databases">
        <authorList>
            <person name="Rodrigo-Torres Lidia"/>
            <person name="Arahal R.David."/>
        </authorList>
    </citation>
    <scope>NUCLEOTIDE SEQUENCE [LARGE SCALE GENOMIC DNA]</scope>
    <source>
        <strain evidence="8">CECT 5096</strain>
    </source>
</reference>
<gene>
    <name evidence="7" type="primary">iorA</name>
    <name evidence="7" type="ORF">LA5096_00901</name>
</gene>
<keyword evidence="3 7" id="KW-0560">Oxidoreductase</keyword>
<dbReference type="InterPro" id="IPR001041">
    <property type="entry name" value="2Fe-2S_ferredoxin-type"/>
</dbReference>
<dbReference type="AlphaFoldDB" id="A0A0M6ZUM5"/>
<dbReference type="PROSITE" id="PS51085">
    <property type="entry name" value="2FE2S_FER_2"/>
    <property type="match status" value="1"/>
</dbReference>
<accession>A0A0M6ZUM5</accession>
<dbReference type="InterPro" id="IPR012675">
    <property type="entry name" value="Beta-grasp_dom_sf"/>
</dbReference>
<dbReference type="Gene3D" id="3.10.20.30">
    <property type="match status" value="1"/>
</dbReference>
<feature type="domain" description="2Fe-2S ferredoxin-type" evidence="6">
    <location>
        <begin position="1"/>
        <end position="77"/>
    </location>
</feature>
<dbReference type="CDD" id="cd00207">
    <property type="entry name" value="fer2"/>
    <property type="match status" value="1"/>
</dbReference>
<dbReference type="GO" id="GO:0051537">
    <property type="term" value="F:2 iron, 2 sulfur cluster binding"/>
    <property type="evidence" value="ECO:0007669"/>
    <property type="project" value="UniProtKB-KW"/>
</dbReference>
<dbReference type="EMBL" id="CXWC01000002">
    <property type="protein sequence ID" value="CTQ65916.1"/>
    <property type="molecule type" value="Genomic_DNA"/>
</dbReference>
<evidence type="ECO:0000259" key="6">
    <source>
        <dbReference type="PROSITE" id="PS51085"/>
    </source>
</evidence>
<dbReference type="GeneID" id="97668343"/>
<dbReference type="GO" id="GO:0046872">
    <property type="term" value="F:metal ion binding"/>
    <property type="evidence" value="ECO:0007669"/>
    <property type="project" value="UniProtKB-KW"/>
</dbReference>
<name>A0A0M6ZUM5_9HYPH</name>
<dbReference type="InterPro" id="IPR006058">
    <property type="entry name" value="2Fe2S_fd_BS"/>
</dbReference>
<dbReference type="RefSeq" id="WP_055114626.1">
    <property type="nucleotide sequence ID" value="NZ_CANMGD010000005.1"/>
</dbReference>
<dbReference type="Gene3D" id="1.10.150.120">
    <property type="entry name" value="[2Fe-2S]-binding domain"/>
    <property type="match status" value="1"/>
</dbReference>
<dbReference type="InterPro" id="IPR002888">
    <property type="entry name" value="2Fe-2S-bd"/>
</dbReference>
<evidence type="ECO:0000256" key="5">
    <source>
        <dbReference type="ARBA" id="ARBA00023014"/>
    </source>
</evidence>
<evidence type="ECO:0000256" key="3">
    <source>
        <dbReference type="ARBA" id="ARBA00023002"/>
    </source>
</evidence>
<dbReference type="Proteomes" id="UP000049983">
    <property type="component" value="Unassembled WGS sequence"/>
</dbReference>
<dbReference type="OrthoDB" id="9792018at2"/>
<sequence>MSVTLKINGETRTLDADPESPLLWALRDELGMTGTKFGCGIASCGACTVHWDGVPIRSCQTFVGDLEGAEITTIEGVDGKAAQAVQAAWNELDVPQCGYCQSGQIMAATALLSETPKPTDEDIDAAMDGNVCRCATYARIRKAIHLASDKMEA</sequence>
<keyword evidence="1" id="KW-0001">2Fe-2S</keyword>
<evidence type="ECO:0000313" key="7">
    <source>
        <dbReference type="EMBL" id="CTQ65916.1"/>
    </source>
</evidence>
<dbReference type="PROSITE" id="PS00197">
    <property type="entry name" value="2FE2S_FER_1"/>
    <property type="match status" value="1"/>
</dbReference>
<evidence type="ECO:0000313" key="8">
    <source>
        <dbReference type="Proteomes" id="UP000049983"/>
    </source>
</evidence>
<evidence type="ECO:0000256" key="4">
    <source>
        <dbReference type="ARBA" id="ARBA00023004"/>
    </source>
</evidence>
<evidence type="ECO:0000256" key="2">
    <source>
        <dbReference type="ARBA" id="ARBA00022723"/>
    </source>
</evidence>
<protein>
    <submittedName>
        <fullName evidence="7">Isoquinoline 1-oxidoreductase subunit alpha</fullName>
        <ecNumber evidence="7">1.3.99.16</ecNumber>
    </submittedName>
</protein>
<evidence type="ECO:0000256" key="1">
    <source>
        <dbReference type="ARBA" id="ARBA00022714"/>
    </source>
</evidence>
<dbReference type="PANTHER" id="PTHR44379">
    <property type="entry name" value="OXIDOREDUCTASE WITH IRON-SULFUR SUBUNIT"/>
    <property type="match status" value="1"/>
</dbReference>
<dbReference type="InterPro" id="IPR036884">
    <property type="entry name" value="2Fe-2S-bd_dom_sf"/>
</dbReference>
<dbReference type="Pfam" id="PF00111">
    <property type="entry name" value="Fer2"/>
    <property type="match status" value="1"/>
</dbReference>